<evidence type="ECO:0000259" key="1">
    <source>
        <dbReference type="Pfam" id="PF01370"/>
    </source>
</evidence>
<dbReference type="GO" id="GO:0004029">
    <property type="term" value="F:aldehyde dehydrogenase (NAD+) activity"/>
    <property type="evidence" value="ECO:0007669"/>
    <property type="project" value="TreeGrafter"/>
</dbReference>
<dbReference type="Proteomes" id="UP000594380">
    <property type="component" value="Unassembled WGS sequence"/>
</dbReference>
<feature type="domain" description="NAD-dependent epimerase/dehydratase" evidence="1">
    <location>
        <begin position="3"/>
        <end position="216"/>
    </location>
</feature>
<accession>A0A7Y6K923</accession>
<proteinExistence type="predicted"/>
<dbReference type="PANTHER" id="PTHR48079">
    <property type="entry name" value="PROTEIN YEEZ"/>
    <property type="match status" value="1"/>
</dbReference>
<protein>
    <submittedName>
        <fullName evidence="2">SDR family oxidoreductase</fullName>
    </submittedName>
</protein>
<dbReference type="InterPro" id="IPR036291">
    <property type="entry name" value="NAD(P)-bd_dom_sf"/>
</dbReference>
<gene>
    <name evidence="2" type="ORF">G5S42_39605</name>
</gene>
<reference evidence="2 3" key="1">
    <citation type="submission" date="2020-02" db="EMBL/GenBank/DDBJ databases">
        <title>Paraburkholderia simonii sp. nov. and Paraburkholderia youngii sp. nov. Brazilian and Mexican Mimosa-associated rhizobia.</title>
        <authorList>
            <person name="Mavima L."/>
            <person name="Beukes C.W."/>
            <person name="Chan W.Y."/>
            <person name="Palmer M."/>
            <person name="De Meyer S.E."/>
            <person name="James E.K."/>
            <person name="Venter S.N."/>
            <person name="Steenkamp E.T."/>
        </authorList>
    </citation>
    <scope>NUCLEOTIDE SEQUENCE [LARGE SCALE GENOMIC DNA]</scope>
    <source>
        <strain evidence="2 3">JPY169</strain>
    </source>
</reference>
<evidence type="ECO:0000313" key="3">
    <source>
        <dbReference type="Proteomes" id="UP000594380"/>
    </source>
</evidence>
<dbReference type="RefSeq" id="WP_176112157.1">
    <property type="nucleotide sequence ID" value="NZ_JAALDK010000003.1"/>
</dbReference>
<dbReference type="GeneID" id="301106450"/>
<dbReference type="SUPFAM" id="SSF51735">
    <property type="entry name" value="NAD(P)-binding Rossmann-fold domains"/>
    <property type="match status" value="1"/>
</dbReference>
<dbReference type="EMBL" id="JAALDK010000003">
    <property type="protein sequence ID" value="NUY05640.1"/>
    <property type="molecule type" value="Genomic_DNA"/>
</dbReference>
<organism evidence="2 3">
    <name type="scientific">Paraburkholderia youngii</name>
    <dbReference type="NCBI Taxonomy" id="2782701"/>
    <lineage>
        <taxon>Bacteria</taxon>
        <taxon>Pseudomonadati</taxon>
        <taxon>Pseudomonadota</taxon>
        <taxon>Betaproteobacteria</taxon>
        <taxon>Burkholderiales</taxon>
        <taxon>Burkholderiaceae</taxon>
        <taxon>Paraburkholderia</taxon>
    </lineage>
</organism>
<dbReference type="CDD" id="cd05262">
    <property type="entry name" value="SDR_a7"/>
    <property type="match status" value="1"/>
</dbReference>
<dbReference type="GO" id="GO:0005737">
    <property type="term" value="C:cytoplasm"/>
    <property type="evidence" value="ECO:0007669"/>
    <property type="project" value="TreeGrafter"/>
</dbReference>
<dbReference type="InterPro" id="IPR051783">
    <property type="entry name" value="NAD(P)-dependent_oxidoreduct"/>
</dbReference>
<name>A0A7Y6K923_9BURK</name>
<dbReference type="PANTHER" id="PTHR48079:SF6">
    <property type="entry name" value="NAD(P)-BINDING DOMAIN-CONTAINING PROTEIN-RELATED"/>
    <property type="match status" value="1"/>
</dbReference>
<comment type="caution">
    <text evidence="2">The sequence shown here is derived from an EMBL/GenBank/DDBJ whole genome shotgun (WGS) entry which is preliminary data.</text>
</comment>
<evidence type="ECO:0000313" key="2">
    <source>
        <dbReference type="EMBL" id="NUY05640.1"/>
    </source>
</evidence>
<dbReference type="InterPro" id="IPR001509">
    <property type="entry name" value="Epimerase_deHydtase"/>
</dbReference>
<dbReference type="Pfam" id="PF01370">
    <property type="entry name" value="Epimerase"/>
    <property type="match status" value="1"/>
</dbReference>
<dbReference type="AlphaFoldDB" id="A0A7Y6K923"/>
<dbReference type="Gene3D" id="3.40.50.720">
    <property type="entry name" value="NAD(P)-binding Rossmann-like Domain"/>
    <property type="match status" value="1"/>
</dbReference>
<sequence>MRVFITGATGFIGIPTVKELIAAGDKVLGMARSDEGEKALAAIGADVHRGSLEDLESLRRGAAAADAVIHLGFIHDWSNFARSCEVDRRAIEALGSVLAGSDRLLIATSGTAGLAGPGQVATEYDDVPPDFPFPRVSEQTALSLGGVRASVVRLPQVHNTMRQGLLAYAVAVAREKGVSAYVGEGRNRWAAAHISDVARLYRLALEKNEAGAKYHAVAEEGVLMLNIAEAIGRGLKVPTRSISAGEASTHFGWLAMFASRDLVASSEKTRRTLGWTPTGPGLIADLGKVCKSPGVDVSVDYPGRRQV</sequence>